<keyword evidence="2" id="KW-0378">Hydrolase</keyword>
<dbReference type="InterPro" id="IPR036866">
    <property type="entry name" value="RibonucZ/Hydroxyglut_hydro"/>
</dbReference>
<dbReference type="InterPro" id="IPR052195">
    <property type="entry name" value="Bact_Alkyl/Aryl-Sulfatase"/>
</dbReference>
<comment type="caution">
    <text evidence="2">The sequence shown here is derived from an EMBL/GenBank/DDBJ whole genome shotgun (WGS) entry which is preliminary data.</text>
</comment>
<keyword evidence="3" id="KW-1185">Reference proteome</keyword>
<evidence type="ECO:0000313" key="2">
    <source>
        <dbReference type="EMBL" id="MBB5686770.1"/>
    </source>
</evidence>
<dbReference type="InterPro" id="IPR029228">
    <property type="entry name" value="Alkyl_sulf_dimr"/>
</dbReference>
<sequence>MSDDKQTPLGALVMAGQGQTDAVAITDSIFMVKDISNAYLVTTSDGDLLINTGFLGNGERNKGLFAPHRTGPLRRIIVTQAHADHFGALPDLKEPETQIITGEGFTETADYFDRLASFLGRRSGKLWASMTRRDGPPPTPPVIVPDLMVSGVHAFEQGKRRFEVVKTPGGEALCAIFVWMPDERTVFTGNLFGPVWRAMPNLVTMRGDKPRLVRAYLRSVEQVRALAPELLITGHGEPIRGADRIRADLDAMHAAVSYLESETIRGMNAGKTVHDLMREITLPEALRIGEFHGKTSWVVRAIWEENAGWVHYEDGTTALYGVPRRAVHKDLAELAGGADALVARARLHMDNSRPLEAIHLIDIALDAEAANAGALTVKKAAHEHLLAQSGGTNLSETMWLKAEIADAEKRLAAR</sequence>
<organism evidence="2 3">
    <name type="scientific">Sphingobium boeckii</name>
    <dbReference type="NCBI Taxonomy" id="1082345"/>
    <lineage>
        <taxon>Bacteria</taxon>
        <taxon>Pseudomonadati</taxon>
        <taxon>Pseudomonadota</taxon>
        <taxon>Alphaproteobacteria</taxon>
        <taxon>Sphingomonadales</taxon>
        <taxon>Sphingomonadaceae</taxon>
        <taxon>Sphingobium</taxon>
    </lineage>
</organism>
<dbReference type="InterPro" id="IPR001279">
    <property type="entry name" value="Metallo-B-lactamas"/>
</dbReference>
<proteinExistence type="predicted"/>
<protein>
    <submittedName>
        <fullName evidence="2">Alkyl sulfatase BDS1-like metallo-beta-lactamase superfamily hydrolase</fullName>
    </submittedName>
</protein>
<reference evidence="2 3" key="1">
    <citation type="submission" date="2020-08" db="EMBL/GenBank/DDBJ databases">
        <title>Genomic Encyclopedia of Type Strains, Phase IV (KMG-IV): sequencing the most valuable type-strain genomes for metagenomic binning, comparative biology and taxonomic classification.</title>
        <authorList>
            <person name="Goeker M."/>
        </authorList>
    </citation>
    <scope>NUCLEOTIDE SEQUENCE [LARGE SCALE GENOMIC DNA]</scope>
    <source>
        <strain evidence="2 3">DSM 25079</strain>
    </source>
</reference>
<dbReference type="Gene3D" id="3.60.15.30">
    <property type="entry name" value="Metallo-beta-lactamase domain"/>
    <property type="match status" value="1"/>
</dbReference>
<dbReference type="PANTHER" id="PTHR43223">
    <property type="entry name" value="ALKYL/ARYL-SULFATASE"/>
    <property type="match status" value="1"/>
</dbReference>
<dbReference type="RefSeq" id="WP_184019492.1">
    <property type="nucleotide sequence ID" value="NZ_JACIJC010000004.1"/>
</dbReference>
<dbReference type="GO" id="GO:0016787">
    <property type="term" value="F:hydrolase activity"/>
    <property type="evidence" value="ECO:0007669"/>
    <property type="project" value="UniProtKB-KW"/>
</dbReference>
<dbReference type="AlphaFoldDB" id="A0A7W9AJE6"/>
<dbReference type="Pfam" id="PF00753">
    <property type="entry name" value="Lactamase_B"/>
    <property type="match status" value="1"/>
</dbReference>
<evidence type="ECO:0000313" key="3">
    <source>
        <dbReference type="Proteomes" id="UP000549617"/>
    </source>
</evidence>
<accession>A0A7W9AJE6</accession>
<dbReference type="Proteomes" id="UP000549617">
    <property type="component" value="Unassembled WGS sequence"/>
</dbReference>
<name>A0A7W9AJE6_9SPHN</name>
<gene>
    <name evidence="2" type="ORF">FHS49_002794</name>
</gene>
<dbReference type="Pfam" id="PF14863">
    <property type="entry name" value="Alkyl_sulf_dimr"/>
    <property type="match status" value="1"/>
</dbReference>
<dbReference type="InterPro" id="IPR038536">
    <property type="entry name" value="Alkyl/aryl-sulf_dimr_sf"/>
</dbReference>
<dbReference type="Gene3D" id="1.25.40.880">
    <property type="entry name" value="Alkyl sulfatase, dimerisation domain"/>
    <property type="match status" value="1"/>
</dbReference>
<dbReference type="SMART" id="SM00849">
    <property type="entry name" value="Lactamase_B"/>
    <property type="match status" value="1"/>
</dbReference>
<dbReference type="PANTHER" id="PTHR43223:SF2">
    <property type="entry name" value="METALLO-BETA-LACTAMASE DOMAIN-CONTAINING PROTEIN"/>
    <property type="match status" value="1"/>
</dbReference>
<dbReference type="EMBL" id="JACIJC010000004">
    <property type="protein sequence ID" value="MBB5686770.1"/>
    <property type="molecule type" value="Genomic_DNA"/>
</dbReference>
<dbReference type="GO" id="GO:0046983">
    <property type="term" value="F:protein dimerization activity"/>
    <property type="evidence" value="ECO:0007669"/>
    <property type="project" value="InterPro"/>
</dbReference>
<evidence type="ECO:0000259" key="1">
    <source>
        <dbReference type="SMART" id="SM00849"/>
    </source>
</evidence>
<dbReference type="SUPFAM" id="SSF56281">
    <property type="entry name" value="Metallo-hydrolase/oxidoreductase"/>
    <property type="match status" value="1"/>
</dbReference>
<feature type="domain" description="Metallo-beta-lactamase" evidence="1">
    <location>
        <begin position="35"/>
        <end position="235"/>
    </location>
</feature>